<evidence type="ECO:0000313" key="6">
    <source>
        <dbReference type="Proteomes" id="UP000326759"/>
    </source>
</evidence>
<dbReference type="InterPro" id="IPR027417">
    <property type="entry name" value="P-loop_NTPase"/>
</dbReference>
<dbReference type="InterPro" id="IPR024156">
    <property type="entry name" value="Small_GTPase_ARF"/>
</dbReference>
<keyword evidence="2 3" id="KW-0342">GTP-binding</keyword>
<feature type="binding site" evidence="3">
    <location>
        <position position="18"/>
    </location>
    <ligand>
        <name>GTP</name>
        <dbReference type="ChEBI" id="CHEBI:37565"/>
    </ligand>
</feature>
<dbReference type="Pfam" id="PF00025">
    <property type="entry name" value="Arf"/>
    <property type="match status" value="1"/>
</dbReference>
<dbReference type="AlphaFoldDB" id="A0A5N5TPQ5"/>
<comment type="caution">
    <text evidence="5">The sequence shown here is derived from an EMBL/GenBank/DDBJ whole genome shotgun (WGS) entry which is preliminary data.</text>
</comment>
<dbReference type="GO" id="GO:0005525">
    <property type="term" value="F:GTP binding"/>
    <property type="evidence" value="ECO:0007669"/>
    <property type="project" value="UniProtKB-KW"/>
</dbReference>
<feature type="compositionally biased region" description="Basic residues" evidence="4">
    <location>
        <begin position="149"/>
        <end position="159"/>
    </location>
</feature>
<keyword evidence="6" id="KW-1185">Reference proteome</keyword>
<dbReference type="OrthoDB" id="6339888at2759"/>
<dbReference type="PANTHER" id="PTHR11711">
    <property type="entry name" value="ADP RIBOSYLATION FACTOR-RELATED"/>
    <property type="match status" value="1"/>
</dbReference>
<feature type="region of interest" description="Disordered" evidence="4">
    <location>
        <begin position="139"/>
        <end position="159"/>
    </location>
</feature>
<dbReference type="PROSITE" id="PS51417">
    <property type="entry name" value="ARF"/>
    <property type="match status" value="1"/>
</dbReference>
<dbReference type="GO" id="GO:0003924">
    <property type="term" value="F:GTPase activity"/>
    <property type="evidence" value="ECO:0007669"/>
    <property type="project" value="InterPro"/>
</dbReference>
<evidence type="ECO:0000256" key="4">
    <source>
        <dbReference type="SAM" id="MobiDB-lite"/>
    </source>
</evidence>
<evidence type="ECO:0000313" key="5">
    <source>
        <dbReference type="EMBL" id="KAB7508155.1"/>
    </source>
</evidence>
<dbReference type="SMART" id="SM00177">
    <property type="entry name" value="ARF"/>
    <property type="match status" value="1"/>
</dbReference>
<accession>A0A5N5TPQ5</accession>
<organism evidence="5 6">
    <name type="scientific">Armadillidium nasatum</name>
    <dbReference type="NCBI Taxonomy" id="96803"/>
    <lineage>
        <taxon>Eukaryota</taxon>
        <taxon>Metazoa</taxon>
        <taxon>Ecdysozoa</taxon>
        <taxon>Arthropoda</taxon>
        <taxon>Crustacea</taxon>
        <taxon>Multicrustacea</taxon>
        <taxon>Malacostraca</taxon>
        <taxon>Eumalacostraca</taxon>
        <taxon>Peracarida</taxon>
        <taxon>Isopoda</taxon>
        <taxon>Oniscidea</taxon>
        <taxon>Crinocheta</taxon>
        <taxon>Armadillidiidae</taxon>
        <taxon>Armadillidium</taxon>
    </lineage>
</organism>
<evidence type="ECO:0000256" key="2">
    <source>
        <dbReference type="ARBA" id="ARBA00023134"/>
    </source>
</evidence>
<dbReference type="Proteomes" id="UP000326759">
    <property type="component" value="Unassembled WGS sequence"/>
</dbReference>
<dbReference type="InterPro" id="IPR006689">
    <property type="entry name" value="Small_GTPase_ARF/SAR"/>
</dbReference>
<keyword evidence="1 3" id="KW-0547">Nucleotide-binding</keyword>
<evidence type="ECO:0000256" key="1">
    <source>
        <dbReference type="ARBA" id="ARBA00022741"/>
    </source>
</evidence>
<proteinExistence type="predicted"/>
<gene>
    <name evidence="5" type="primary">ARL4A_0</name>
    <name evidence="5" type="ORF">Anas_02763</name>
</gene>
<name>A0A5N5TPQ5_9CRUS</name>
<feature type="compositionally biased region" description="Basic and acidic residues" evidence="4">
    <location>
        <begin position="139"/>
        <end position="148"/>
    </location>
</feature>
<dbReference type="Gene3D" id="3.40.50.300">
    <property type="entry name" value="P-loop containing nucleotide triphosphate hydrolases"/>
    <property type="match status" value="1"/>
</dbReference>
<reference evidence="5 6" key="1">
    <citation type="journal article" date="2019" name="PLoS Biol.">
        <title>Sex chromosomes control vertical transmission of feminizing Wolbachia symbionts in an isopod.</title>
        <authorList>
            <person name="Becking T."/>
            <person name="Chebbi M.A."/>
            <person name="Giraud I."/>
            <person name="Moumen B."/>
            <person name="Laverre T."/>
            <person name="Caubet Y."/>
            <person name="Peccoud J."/>
            <person name="Gilbert C."/>
            <person name="Cordaux R."/>
        </authorList>
    </citation>
    <scope>NUCLEOTIDE SEQUENCE [LARGE SCALE GENOMIC DNA]</scope>
    <source>
        <strain evidence="5">ANa2</strain>
        <tissue evidence="5">Whole body excluding digestive tract and cuticle</tissue>
    </source>
</reference>
<evidence type="ECO:0000256" key="3">
    <source>
        <dbReference type="PIRSR" id="PIRSR606689-1"/>
    </source>
</evidence>
<protein>
    <submittedName>
        <fullName evidence="5">ADP-ribosylation factor-like protein 4A</fullName>
    </submittedName>
</protein>
<dbReference type="EMBL" id="SEYY01000034">
    <property type="protein sequence ID" value="KAB7508155.1"/>
    <property type="molecule type" value="Genomic_DNA"/>
</dbReference>
<dbReference type="SUPFAM" id="SSF52540">
    <property type="entry name" value="P-loop containing nucleoside triphosphate hydrolases"/>
    <property type="match status" value="1"/>
</dbReference>
<sequence>MIGVWGGGFRWSAWDVGGGEKLRPLWVMYARATDGIVFVVDASSNNDLIEEARVELSRVIKASKLSSQSLNTSPPPVLVLANFQDKSYARGPEEVAIVLGLSEQWAAGIMWAVAPVCGLTGEGLDSALHTLRTLIDGSKKERKKVERHTQKKNPPRWRW</sequence>
<feature type="binding site" evidence="3">
    <location>
        <begin position="82"/>
        <end position="85"/>
    </location>
    <ligand>
        <name>GTP</name>
        <dbReference type="ChEBI" id="CHEBI:37565"/>
    </ligand>
</feature>